<accession>E3NK08</accession>
<dbReference type="Proteomes" id="UP000008281">
    <property type="component" value="Unassembled WGS sequence"/>
</dbReference>
<name>E3NK08_CAERE</name>
<dbReference type="eggNOG" id="ENOG502R5UW">
    <property type="taxonomic scope" value="Eukaryota"/>
</dbReference>
<dbReference type="Pfam" id="PF01681">
    <property type="entry name" value="C6"/>
    <property type="match status" value="1"/>
</dbReference>
<sequence length="186" mass="19265">MLIPLAILFSQLSGIFYPVEACLATSPSQPVTVTSTETPTTSSVTISTTASTTSSTTSASTTSATTTEAPPVLRTCSPTAITYGAGDDLNPQLSIKVDYTGLTSTQIGDTADTTSTMTVTCSAIDGYSAYMLLDGNTPPAENQGNPQTVSITAVCSSVDMIWNYVVEVNGQTFTRAFTSVNCNQAP</sequence>
<feature type="signal peptide" evidence="2">
    <location>
        <begin position="1"/>
        <end position="21"/>
    </location>
</feature>
<dbReference type="KEGG" id="crq:GCK72_021195"/>
<keyword evidence="5" id="KW-1185">Reference proteome</keyword>
<dbReference type="SMART" id="SM01048">
    <property type="entry name" value="C6"/>
    <property type="match status" value="1"/>
</dbReference>
<evidence type="ECO:0000313" key="5">
    <source>
        <dbReference type="Proteomes" id="UP000008281"/>
    </source>
</evidence>
<protein>
    <recommendedName>
        <fullName evidence="3">C6 domain-containing protein</fullName>
    </recommendedName>
</protein>
<proteinExistence type="predicted"/>
<dbReference type="HOGENOM" id="CLU_074197_1_0_1"/>
<feature type="domain" description="C6" evidence="3">
    <location>
        <begin position="76"/>
        <end position="182"/>
    </location>
</feature>
<dbReference type="InterPro" id="IPR002601">
    <property type="entry name" value="C6_domain"/>
</dbReference>
<dbReference type="CTD" id="9798038"/>
<evidence type="ECO:0000313" key="4">
    <source>
        <dbReference type="EMBL" id="EFP01577.1"/>
    </source>
</evidence>
<dbReference type="RefSeq" id="XP_003091260.2">
    <property type="nucleotide sequence ID" value="XM_003091212.2"/>
</dbReference>
<feature type="chain" id="PRO_5003176735" description="C6 domain-containing protein" evidence="2">
    <location>
        <begin position="22"/>
        <end position="186"/>
    </location>
</feature>
<dbReference type="AlphaFoldDB" id="E3NK08"/>
<reference evidence="4" key="1">
    <citation type="submission" date="2007-07" db="EMBL/GenBank/DDBJ databases">
        <title>PCAP assembly of the Caenorhabditis remanei genome.</title>
        <authorList>
            <consortium name="The Caenorhabditis remanei Sequencing Consortium"/>
            <person name="Wilson R.K."/>
        </authorList>
    </citation>
    <scope>NUCLEOTIDE SEQUENCE [LARGE SCALE GENOMIC DNA]</scope>
    <source>
        <strain evidence="4">PB4641</strain>
    </source>
</reference>
<evidence type="ECO:0000256" key="1">
    <source>
        <dbReference type="SAM" id="MobiDB-lite"/>
    </source>
</evidence>
<dbReference type="InParanoid" id="E3NK08"/>
<feature type="region of interest" description="Disordered" evidence="1">
    <location>
        <begin position="27"/>
        <end position="70"/>
    </location>
</feature>
<dbReference type="EMBL" id="DS268773">
    <property type="protein sequence ID" value="EFP01577.1"/>
    <property type="molecule type" value="Genomic_DNA"/>
</dbReference>
<keyword evidence="2" id="KW-0732">Signal</keyword>
<dbReference type="GeneID" id="9798038"/>
<evidence type="ECO:0000259" key="3">
    <source>
        <dbReference type="SMART" id="SM01048"/>
    </source>
</evidence>
<dbReference type="OMA" id="CNSANMV"/>
<organism evidence="5">
    <name type="scientific">Caenorhabditis remanei</name>
    <name type="common">Caenorhabditis vulgaris</name>
    <dbReference type="NCBI Taxonomy" id="31234"/>
    <lineage>
        <taxon>Eukaryota</taxon>
        <taxon>Metazoa</taxon>
        <taxon>Ecdysozoa</taxon>
        <taxon>Nematoda</taxon>
        <taxon>Chromadorea</taxon>
        <taxon>Rhabditida</taxon>
        <taxon>Rhabditina</taxon>
        <taxon>Rhabditomorpha</taxon>
        <taxon>Rhabditoidea</taxon>
        <taxon>Rhabditidae</taxon>
        <taxon>Peloderinae</taxon>
        <taxon>Caenorhabditis</taxon>
    </lineage>
</organism>
<gene>
    <name evidence="4" type="ORF">CRE_25934</name>
</gene>
<evidence type="ECO:0000256" key="2">
    <source>
        <dbReference type="SAM" id="SignalP"/>
    </source>
</evidence>